<protein>
    <recommendedName>
        <fullName evidence="7">AP2/ERF domain-containing protein</fullName>
    </recommendedName>
</protein>
<dbReference type="InParanoid" id="A0A0G4EMZ9"/>
<feature type="compositionally biased region" description="Low complexity" evidence="6">
    <location>
        <begin position="227"/>
        <end position="252"/>
    </location>
</feature>
<feature type="domain" description="AP2/ERF" evidence="7">
    <location>
        <begin position="522"/>
        <end position="558"/>
    </location>
</feature>
<evidence type="ECO:0000313" key="9">
    <source>
        <dbReference type="Proteomes" id="UP000041254"/>
    </source>
</evidence>
<dbReference type="Proteomes" id="UP000041254">
    <property type="component" value="Unassembled WGS sequence"/>
</dbReference>
<evidence type="ECO:0000256" key="1">
    <source>
        <dbReference type="ARBA" id="ARBA00004123"/>
    </source>
</evidence>
<feature type="domain" description="AP2/ERF" evidence="7">
    <location>
        <begin position="35"/>
        <end position="86"/>
    </location>
</feature>
<keyword evidence="5" id="KW-0539">Nucleus</keyword>
<evidence type="ECO:0000313" key="8">
    <source>
        <dbReference type="EMBL" id="CEL98397.1"/>
    </source>
</evidence>
<organism evidence="8 9">
    <name type="scientific">Vitrella brassicaformis (strain CCMP3155)</name>
    <dbReference type="NCBI Taxonomy" id="1169540"/>
    <lineage>
        <taxon>Eukaryota</taxon>
        <taxon>Sar</taxon>
        <taxon>Alveolata</taxon>
        <taxon>Colpodellida</taxon>
        <taxon>Vitrellaceae</taxon>
        <taxon>Vitrella</taxon>
    </lineage>
</organism>
<keyword evidence="4" id="KW-0804">Transcription</keyword>
<dbReference type="EMBL" id="CDMY01000269">
    <property type="protein sequence ID" value="CEL98397.1"/>
    <property type="molecule type" value="Genomic_DNA"/>
</dbReference>
<gene>
    <name evidence="8" type="ORF">Vbra_22933</name>
</gene>
<evidence type="ECO:0000256" key="6">
    <source>
        <dbReference type="SAM" id="MobiDB-lite"/>
    </source>
</evidence>
<comment type="subcellular location">
    <subcellularLocation>
        <location evidence="1">Nucleus</location>
    </subcellularLocation>
</comment>
<dbReference type="GO" id="GO:0005634">
    <property type="term" value="C:nucleus"/>
    <property type="evidence" value="ECO:0007669"/>
    <property type="project" value="UniProtKB-SubCell"/>
</dbReference>
<name>A0A0G4EMZ9_VITBC</name>
<dbReference type="GO" id="GO:0003700">
    <property type="term" value="F:DNA-binding transcription factor activity"/>
    <property type="evidence" value="ECO:0007669"/>
    <property type="project" value="InterPro"/>
</dbReference>
<feature type="domain" description="AP2/ERF" evidence="7">
    <location>
        <begin position="100"/>
        <end position="149"/>
    </location>
</feature>
<evidence type="ECO:0000256" key="5">
    <source>
        <dbReference type="ARBA" id="ARBA00023242"/>
    </source>
</evidence>
<feature type="domain" description="AP2/ERF" evidence="7">
    <location>
        <begin position="454"/>
        <end position="507"/>
    </location>
</feature>
<sequence>MDRHGDMSLSDGQPRRKATQGGKTVIPKPAQHQSDVSGVRWLEQQQAWVSSWYEGGKEERKYFYVSEHGFDKAKALAEQHRREMERTGRAAIKKRAEHQSGVRGVHYKNNAWVATWKEGGQTRTKSFSVKELGHEVAKNAAIAHRQAMQEQHYTFLGSDGQPVHDPAPSPNSAARCDRAEASRHQTPPRHRREGRHTPKGGAVSEEVEPRGDIEVDRPPPGRRSRKQQASQSSRQAAMSLSSETESQISSSSPHRPGQGDPPRRPAPKRQTVDRKGAHDEADVDGLTGPVLATALVNRLVRRFNDACPPANGGFGVCMTSPRRFAAYFDSQGKHLGFRKFVIDAPDSRDSIIEALRQCVAYRNTIHRDKLGDHASVIDLSWLDRQQEGSGSVRPEGSLRDESADHSPSRKHRRRDTALSSSSKPSIEGKPRPQANKTARDEGEAVTRKAAEHQSHVSGVSWYAREQSWKAKWYEKSSGNEELKTFYVKDHGFDKAKALAEQHRLEMDRTGQAAIKQRSKHQSGVRGVRFDKTKNAWEARWQVGGRRKSKSFSVKQLGYGVLRRPPSATYGPS</sequence>
<keyword evidence="3" id="KW-0238">DNA-binding</keyword>
<feature type="region of interest" description="Disordered" evidence="6">
    <location>
        <begin position="385"/>
        <end position="456"/>
    </location>
</feature>
<proteinExistence type="predicted"/>
<feature type="compositionally biased region" description="Basic residues" evidence="6">
    <location>
        <begin position="186"/>
        <end position="198"/>
    </location>
</feature>
<keyword evidence="2" id="KW-0805">Transcription regulation</keyword>
<accession>A0A0G4EMZ9</accession>
<keyword evidence="9" id="KW-1185">Reference proteome</keyword>
<dbReference type="OrthoDB" id="378672at2759"/>
<evidence type="ECO:0000256" key="2">
    <source>
        <dbReference type="ARBA" id="ARBA00023015"/>
    </source>
</evidence>
<dbReference type="VEuPathDB" id="CryptoDB:Vbra_22933"/>
<reference evidence="8 9" key="1">
    <citation type="submission" date="2014-11" db="EMBL/GenBank/DDBJ databases">
        <authorList>
            <person name="Zhu J."/>
            <person name="Qi W."/>
            <person name="Song R."/>
        </authorList>
    </citation>
    <scope>NUCLEOTIDE SEQUENCE [LARGE SCALE GENOMIC DNA]</scope>
</reference>
<feature type="compositionally biased region" description="Basic and acidic residues" evidence="6">
    <location>
        <begin position="207"/>
        <end position="219"/>
    </location>
</feature>
<evidence type="ECO:0000259" key="7">
    <source>
        <dbReference type="Pfam" id="PF00847"/>
    </source>
</evidence>
<evidence type="ECO:0000256" key="4">
    <source>
        <dbReference type="ARBA" id="ARBA00023163"/>
    </source>
</evidence>
<dbReference type="GO" id="GO:0003677">
    <property type="term" value="F:DNA binding"/>
    <property type="evidence" value="ECO:0007669"/>
    <property type="project" value="UniProtKB-KW"/>
</dbReference>
<dbReference type="InterPro" id="IPR001471">
    <property type="entry name" value="AP2/ERF_dom"/>
</dbReference>
<evidence type="ECO:0000256" key="3">
    <source>
        <dbReference type="ARBA" id="ARBA00023125"/>
    </source>
</evidence>
<dbReference type="Pfam" id="PF00847">
    <property type="entry name" value="AP2"/>
    <property type="match status" value="4"/>
</dbReference>
<dbReference type="AlphaFoldDB" id="A0A0G4EMZ9"/>
<feature type="region of interest" description="Disordered" evidence="6">
    <location>
        <begin position="1"/>
        <end position="38"/>
    </location>
</feature>
<feature type="compositionally biased region" description="Basic and acidic residues" evidence="6">
    <location>
        <begin position="396"/>
        <end position="407"/>
    </location>
</feature>
<dbReference type="PhylomeDB" id="A0A0G4EMZ9"/>
<dbReference type="Gene3D" id="1.20.5.2050">
    <property type="match status" value="4"/>
</dbReference>
<feature type="compositionally biased region" description="Basic and acidic residues" evidence="6">
    <location>
        <begin position="437"/>
        <end position="454"/>
    </location>
</feature>
<feature type="region of interest" description="Disordered" evidence="6">
    <location>
        <begin position="156"/>
        <end position="284"/>
    </location>
</feature>
<feature type="compositionally biased region" description="Basic and acidic residues" evidence="6">
    <location>
        <begin position="270"/>
        <end position="280"/>
    </location>
</feature>